<dbReference type="InterPro" id="IPR020338">
    <property type="entry name" value="SMN_gemin7"/>
</dbReference>
<dbReference type="GO" id="GO:0034719">
    <property type="term" value="C:SMN-Sm protein complex"/>
    <property type="evidence" value="ECO:0007669"/>
    <property type="project" value="InterPro"/>
</dbReference>
<dbReference type="Proteomes" id="UP000801492">
    <property type="component" value="Unassembled WGS sequence"/>
</dbReference>
<dbReference type="GO" id="GO:0000387">
    <property type="term" value="P:spliceosomal snRNP assembly"/>
    <property type="evidence" value="ECO:0007669"/>
    <property type="project" value="TreeGrafter"/>
</dbReference>
<reference evidence="1" key="1">
    <citation type="submission" date="2019-08" db="EMBL/GenBank/DDBJ databases">
        <title>The genome of the North American firefly Photinus pyralis.</title>
        <authorList>
            <consortium name="Photinus pyralis genome working group"/>
            <person name="Fallon T.R."/>
            <person name="Sander Lower S.E."/>
            <person name="Weng J.-K."/>
        </authorList>
    </citation>
    <scope>NUCLEOTIDE SEQUENCE</scope>
    <source>
        <strain evidence="1">TRF0915ILg1</strain>
        <tissue evidence="1">Whole body</tissue>
    </source>
</reference>
<sequence>MVNNIMSDQQANVNTQLEEIQHTRAFLRERFLRLISRLSGGEKCQLKLHENHDHTCNVRAFHPNFETVIVESLQTNYPNPIPKAIIRTNDIISMHFENVNL</sequence>
<evidence type="ECO:0000313" key="2">
    <source>
        <dbReference type="Proteomes" id="UP000801492"/>
    </source>
</evidence>
<dbReference type="EMBL" id="VTPC01000822">
    <property type="protein sequence ID" value="KAF2904207.1"/>
    <property type="molecule type" value="Genomic_DNA"/>
</dbReference>
<evidence type="ECO:0000313" key="1">
    <source>
        <dbReference type="EMBL" id="KAF2904207.1"/>
    </source>
</evidence>
<keyword evidence="2" id="KW-1185">Reference proteome</keyword>
<dbReference type="OrthoDB" id="70763at2759"/>
<protein>
    <submittedName>
        <fullName evidence="1">Uncharacterized protein</fullName>
    </submittedName>
</protein>
<accession>A0A8K0DJ51</accession>
<name>A0A8K0DJ51_IGNLU</name>
<organism evidence="1 2">
    <name type="scientific">Ignelater luminosus</name>
    <name type="common">Cucubano</name>
    <name type="synonym">Pyrophorus luminosus</name>
    <dbReference type="NCBI Taxonomy" id="2038154"/>
    <lineage>
        <taxon>Eukaryota</taxon>
        <taxon>Metazoa</taxon>
        <taxon>Ecdysozoa</taxon>
        <taxon>Arthropoda</taxon>
        <taxon>Hexapoda</taxon>
        <taxon>Insecta</taxon>
        <taxon>Pterygota</taxon>
        <taxon>Neoptera</taxon>
        <taxon>Endopterygota</taxon>
        <taxon>Coleoptera</taxon>
        <taxon>Polyphaga</taxon>
        <taxon>Elateriformia</taxon>
        <taxon>Elateroidea</taxon>
        <taxon>Elateridae</taxon>
        <taxon>Agrypninae</taxon>
        <taxon>Pyrophorini</taxon>
        <taxon>Ignelater</taxon>
    </lineage>
</organism>
<gene>
    <name evidence="1" type="ORF">ILUMI_01968</name>
</gene>
<proteinExistence type="predicted"/>
<dbReference type="Gene3D" id="2.30.30.100">
    <property type="match status" value="1"/>
</dbReference>
<dbReference type="Pfam" id="PF11095">
    <property type="entry name" value="Gemin7"/>
    <property type="match status" value="1"/>
</dbReference>
<comment type="caution">
    <text evidence="1">The sequence shown here is derived from an EMBL/GenBank/DDBJ whole genome shotgun (WGS) entry which is preliminary data.</text>
</comment>
<dbReference type="AlphaFoldDB" id="A0A8K0DJ51"/>
<dbReference type="PANTHER" id="PTHR14679:SF1">
    <property type="entry name" value="GEM-ASSOCIATED PROTEIN 7"/>
    <property type="match status" value="1"/>
</dbReference>
<dbReference type="PANTHER" id="PTHR14679">
    <property type="entry name" value="GEM-ASSOCIATED PROTEIN 7"/>
    <property type="match status" value="1"/>
</dbReference>